<sequence length="327" mass="36249">MNWVRADPHGTSRQGFRVAPSSVAGPPPGRLARAREPQPGEPKALPACLHGARCVPGCGRTQAAPSVLSHAGHGRDVLARVGAMGPACPRPEHSLSAESLAGRGADQGGRESRRLARGLFARTSTRDSPQASRFCPPRKSRHDWIGPPDKDSNLRPVHFYVPDDESPSERKLRALRQDTQEWSQQFWAGQNRAFSKEREEFVHSRLRAKGLRAESGPVLPGLLWMPLLSSVAGGGGSLLRPSGLPVWWGLPRGTDMRQPSFSGQKVALSAEEMADFYKEFLSRNFQKHVHYNRDWYRRNFAITFFMGKVALERLWSRLGAKPKQGGR</sequence>
<keyword evidence="3" id="KW-0999">Mitochondrion inner membrane</keyword>
<dbReference type="GO" id="GO:0005743">
    <property type="term" value="C:mitochondrial inner membrane"/>
    <property type="evidence" value="ECO:0007669"/>
    <property type="project" value="UniProtKB-SubCell"/>
</dbReference>
<name>A0A8J6A2Y8_GALPY</name>
<dbReference type="PANTHER" id="PTHR31107">
    <property type="entry name" value="APOPTOGENIC PROTEIN 1, MITOCHONDRIAL"/>
    <property type="match status" value="1"/>
</dbReference>
<keyword evidence="9" id="KW-1185">Reference proteome</keyword>
<evidence type="ECO:0000256" key="3">
    <source>
        <dbReference type="ARBA" id="ARBA00022792"/>
    </source>
</evidence>
<keyword evidence="5" id="KW-0496">Mitochondrion</keyword>
<dbReference type="PANTHER" id="PTHR31107:SF2">
    <property type="entry name" value="CYTOCHROME C OXIDASE ASSEMBLY FACTOR 8"/>
    <property type="match status" value="1"/>
</dbReference>
<evidence type="ECO:0000256" key="2">
    <source>
        <dbReference type="ARBA" id="ARBA00005453"/>
    </source>
</evidence>
<comment type="caution">
    <text evidence="8">The sequence shown here is derived from an EMBL/GenBank/DDBJ whole genome shotgun (WGS) entry which is preliminary data.</text>
</comment>
<dbReference type="EMBL" id="JAGFMF010011747">
    <property type="protein sequence ID" value="KAG8514454.1"/>
    <property type="molecule type" value="Genomic_DNA"/>
</dbReference>
<feature type="compositionally biased region" description="Basic and acidic residues" evidence="7">
    <location>
        <begin position="142"/>
        <end position="153"/>
    </location>
</feature>
<feature type="region of interest" description="Disordered" evidence="7">
    <location>
        <begin position="1"/>
        <end position="42"/>
    </location>
</feature>
<keyword evidence="4" id="KW-0809">Transit peptide</keyword>
<feature type="compositionally biased region" description="Polar residues" evidence="7">
    <location>
        <begin position="122"/>
        <end position="131"/>
    </location>
</feature>
<reference evidence="8" key="1">
    <citation type="journal article" date="2021" name="Evol. Appl.">
        <title>The genome of the Pyrenean desman and the effects of bottlenecks and inbreeding on the genomic landscape of an endangered species.</title>
        <authorList>
            <person name="Escoda L."/>
            <person name="Castresana J."/>
        </authorList>
    </citation>
    <scope>NUCLEOTIDE SEQUENCE</scope>
    <source>
        <strain evidence="8">IBE-C5619</strain>
    </source>
</reference>
<dbReference type="InterPro" id="IPR018796">
    <property type="entry name" value="COA8"/>
</dbReference>
<proteinExistence type="inferred from homology"/>
<dbReference type="AlphaFoldDB" id="A0A8J6A2Y8"/>
<feature type="compositionally biased region" description="Basic and acidic residues" evidence="7">
    <location>
        <begin position="1"/>
        <end position="10"/>
    </location>
</feature>
<feature type="region of interest" description="Disordered" evidence="7">
    <location>
        <begin position="89"/>
        <end position="156"/>
    </location>
</feature>
<protein>
    <submittedName>
        <fullName evidence="8">Apoptogenic protein 1, mitochondrial</fullName>
    </submittedName>
</protein>
<dbReference type="Pfam" id="PF10231">
    <property type="entry name" value="COA8"/>
    <property type="match status" value="2"/>
</dbReference>
<gene>
    <name evidence="8" type="ORF">J0S82_003330</name>
</gene>
<evidence type="ECO:0000256" key="7">
    <source>
        <dbReference type="SAM" id="MobiDB-lite"/>
    </source>
</evidence>
<accession>A0A8J6A2Y8</accession>
<evidence type="ECO:0000313" key="9">
    <source>
        <dbReference type="Proteomes" id="UP000700334"/>
    </source>
</evidence>
<dbReference type="Proteomes" id="UP000700334">
    <property type="component" value="Unassembled WGS sequence"/>
</dbReference>
<evidence type="ECO:0000256" key="1">
    <source>
        <dbReference type="ARBA" id="ARBA00004443"/>
    </source>
</evidence>
<dbReference type="GO" id="GO:0097193">
    <property type="term" value="P:intrinsic apoptotic signaling pathway"/>
    <property type="evidence" value="ECO:0007669"/>
    <property type="project" value="InterPro"/>
</dbReference>
<evidence type="ECO:0000256" key="6">
    <source>
        <dbReference type="ARBA" id="ARBA00023136"/>
    </source>
</evidence>
<comment type="subcellular location">
    <subcellularLocation>
        <location evidence="1">Mitochondrion inner membrane</location>
        <topology evidence="1">Peripheral membrane protein</topology>
        <orientation evidence="1">Matrix side</orientation>
    </subcellularLocation>
</comment>
<evidence type="ECO:0000256" key="5">
    <source>
        <dbReference type="ARBA" id="ARBA00023128"/>
    </source>
</evidence>
<keyword evidence="6" id="KW-0472">Membrane</keyword>
<evidence type="ECO:0000256" key="4">
    <source>
        <dbReference type="ARBA" id="ARBA00022946"/>
    </source>
</evidence>
<organism evidence="8 9">
    <name type="scientific">Galemys pyrenaicus</name>
    <name type="common">Iberian desman</name>
    <name type="synonym">Pyrenean desman</name>
    <dbReference type="NCBI Taxonomy" id="202257"/>
    <lineage>
        <taxon>Eukaryota</taxon>
        <taxon>Metazoa</taxon>
        <taxon>Chordata</taxon>
        <taxon>Craniata</taxon>
        <taxon>Vertebrata</taxon>
        <taxon>Euteleostomi</taxon>
        <taxon>Mammalia</taxon>
        <taxon>Eutheria</taxon>
        <taxon>Laurasiatheria</taxon>
        <taxon>Eulipotyphla</taxon>
        <taxon>Talpidae</taxon>
        <taxon>Galemys</taxon>
    </lineage>
</organism>
<comment type="similarity">
    <text evidence="2">Belongs to the COA8 family.</text>
</comment>
<dbReference type="OrthoDB" id="6246201at2759"/>
<evidence type="ECO:0000313" key="8">
    <source>
        <dbReference type="EMBL" id="KAG8514454.1"/>
    </source>
</evidence>